<sequence length="87" mass="9520">DAEPAALRDALKAHLKAQLPDYMVPAHLIVLQSMPLTANGKLDRRALPEPDPEANRQAYVAPRSELEHSLAAIWCAVLNVEQVGLDD</sequence>
<dbReference type="SUPFAM" id="SSF56801">
    <property type="entry name" value="Acetyl-CoA synthetase-like"/>
    <property type="match status" value="1"/>
</dbReference>
<feature type="non-terminal residue" evidence="2">
    <location>
        <position position="1"/>
    </location>
</feature>
<accession>A0A5R8M0M4</accession>
<comment type="caution">
    <text evidence="2">The sequence shown here is derived from an EMBL/GenBank/DDBJ whole genome shotgun (WGS) entry which is preliminary data.</text>
</comment>
<organism evidence="2 3">
    <name type="scientific">Halomonas urmiana</name>
    <dbReference type="NCBI Taxonomy" id="490901"/>
    <lineage>
        <taxon>Bacteria</taxon>
        <taxon>Pseudomonadati</taxon>
        <taxon>Pseudomonadota</taxon>
        <taxon>Gammaproteobacteria</taxon>
        <taxon>Oceanospirillales</taxon>
        <taxon>Halomonadaceae</taxon>
        <taxon>Halomonas</taxon>
    </lineage>
</organism>
<dbReference type="Gene3D" id="3.30.300.30">
    <property type="match status" value="1"/>
</dbReference>
<dbReference type="PANTHER" id="PTHR45527:SF14">
    <property type="entry name" value="PLIPASTATIN SYNTHASE SUBUNIT B"/>
    <property type="match status" value="1"/>
</dbReference>
<gene>
    <name evidence="2" type="ORF">FEI13_18950</name>
</gene>
<dbReference type="AlphaFoldDB" id="A0A5R8M0M4"/>
<feature type="non-terminal residue" evidence="2">
    <location>
        <position position="87"/>
    </location>
</feature>
<dbReference type="PROSITE" id="PS50075">
    <property type="entry name" value="CARRIER"/>
    <property type="match status" value="1"/>
</dbReference>
<feature type="domain" description="Carrier" evidence="1">
    <location>
        <begin position="61"/>
        <end position="87"/>
    </location>
</feature>
<dbReference type="PANTHER" id="PTHR45527">
    <property type="entry name" value="NONRIBOSOMAL PEPTIDE SYNTHETASE"/>
    <property type="match status" value="1"/>
</dbReference>
<evidence type="ECO:0000313" key="3">
    <source>
        <dbReference type="Proteomes" id="UP000306973"/>
    </source>
</evidence>
<dbReference type="Gene3D" id="1.10.1200.10">
    <property type="entry name" value="ACP-like"/>
    <property type="match status" value="1"/>
</dbReference>
<reference evidence="2 3" key="1">
    <citation type="journal article" date="2007" name="Int. J. Syst. Evol. Microbiol.">
        <title>Halomonas saccharevitans sp. nov., Halomonas arcis sp. nov. and Halomonas subterranea sp. nov., halophilic bacteria isolated from hypersaline environments of China.</title>
        <authorList>
            <person name="Xu X.W."/>
            <person name="Wu Y.H."/>
            <person name="Zhou Z."/>
            <person name="Wang C.S."/>
            <person name="Zhou Y.G."/>
            <person name="Zhang H.B."/>
            <person name="Wang Y."/>
            <person name="Wu M."/>
        </authorList>
    </citation>
    <scope>NUCLEOTIDE SEQUENCE [LARGE SCALE GENOMIC DNA]</scope>
    <source>
        <strain evidence="2 3">TBZ3</strain>
    </source>
</reference>
<dbReference type="InterPro" id="IPR036736">
    <property type="entry name" value="ACP-like_sf"/>
</dbReference>
<dbReference type="GO" id="GO:0005829">
    <property type="term" value="C:cytosol"/>
    <property type="evidence" value="ECO:0007669"/>
    <property type="project" value="TreeGrafter"/>
</dbReference>
<evidence type="ECO:0000313" key="2">
    <source>
        <dbReference type="EMBL" id="TLF43164.1"/>
    </source>
</evidence>
<keyword evidence="3" id="KW-1185">Reference proteome</keyword>
<dbReference type="EMBL" id="VBUI01000106">
    <property type="protein sequence ID" value="TLF43164.1"/>
    <property type="molecule type" value="Genomic_DNA"/>
</dbReference>
<name>A0A5R8M0M4_9GAMM</name>
<evidence type="ECO:0000259" key="1">
    <source>
        <dbReference type="PROSITE" id="PS50075"/>
    </source>
</evidence>
<proteinExistence type="predicted"/>
<dbReference type="RefSeq" id="WP_138183029.1">
    <property type="nucleotide sequence ID" value="NZ_VBUI01000106.1"/>
</dbReference>
<dbReference type="OrthoDB" id="9757559at2"/>
<dbReference type="InterPro" id="IPR009081">
    <property type="entry name" value="PP-bd_ACP"/>
</dbReference>
<dbReference type="Pfam" id="PF13193">
    <property type="entry name" value="AMP-binding_C"/>
    <property type="match status" value="1"/>
</dbReference>
<dbReference type="InterPro" id="IPR045851">
    <property type="entry name" value="AMP-bd_C_sf"/>
</dbReference>
<dbReference type="GO" id="GO:0044550">
    <property type="term" value="P:secondary metabolite biosynthetic process"/>
    <property type="evidence" value="ECO:0007669"/>
    <property type="project" value="TreeGrafter"/>
</dbReference>
<dbReference type="GO" id="GO:0031177">
    <property type="term" value="F:phosphopantetheine binding"/>
    <property type="evidence" value="ECO:0007669"/>
    <property type="project" value="TreeGrafter"/>
</dbReference>
<dbReference type="GO" id="GO:0043041">
    <property type="term" value="P:amino acid activation for nonribosomal peptide biosynthetic process"/>
    <property type="evidence" value="ECO:0007669"/>
    <property type="project" value="TreeGrafter"/>
</dbReference>
<dbReference type="Proteomes" id="UP000306973">
    <property type="component" value="Unassembled WGS sequence"/>
</dbReference>
<protein>
    <recommendedName>
        <fullName evidence="1">Carrier domain-containing protein</fullName>
    </recommendedName>
</protein>
<dbReference type="InterPro" id="IPR025110">
    <property type="entry name" value="AMP-bd_C"/>
</dbReference>